<proteinExistence type="predicted"/>
<accession>A0AC35FYL4</accession>
<dbReference type="WBParaSite" id="PS1159_v2.g2229.t1">
    <property type="protein sequence ID" value="PS1159_v2.g2229.t1"/>
    <property type="gene ID" value="PS1159_v2.g2229"/>
</dbReference>
<name>A0AC35FYL4_9BILA</name>
<organism evidence="1 2">
    <name type="scientific">Panagrolaimus sp. PS1159</name>
    <dbReference type="NCBI Taxonomy" id="55785"/>
    <lineage>
        <taxon>Eukaryota</taxon>
        <taxon>Metazoa</taxon>
        <taxon>Ecdysozoa</taxon>
        <taxon>Nematoda</taxon>
        <taxon>Chromadorea</taxon>
        <taxon>Rhabditida</taxon>
        <taxon>Tylenchina</taxon>
        <taxon>Panagrolaimomorpha</taxon>
        <taxon>Panagrolaimoidea</taxon>
        <taxon>Panagrolaimidae</taxon>
        <taxon>Panagrolaimus</taxon>
    </lineage>
</organism>
<evidence type="ECO:0000313" key="2">
    <source>
        <dbReference type="WBParaSite" id="PS1159_v2.g2229.t1"/>
    </source>
</evidence>
<protein>
    <submittedName>
        <fullName evidence="2">Globin family profile domain-containing protein</fullName>
    </submittedName>
</protein>
<reference evidence="2" key="1">
    <citation type="submission" date="2022-11" db="UniProtKB">
        <authorList>
            <consortium name="WormBaseParasite"/>
        </authorList>
    </citation>
    <scope>IDENTIFICATION</scope>
</reference>
<sequence>MTFSQKQALMTTWRILKTQANTLARKIFTDLEIASPKVKDIFYKAALVDCFVNKEPKRGATMDDHIKLLIQFFDDLIANIECETTTISMIKQVGQQHAILSQTCGFHSDIWEKLGEIAMEKICSTDIVQKTREAGRAWRCIIAFVTDELRCGFDGESRVFSRRSSAEHLFEENNEDLCQKLQQMRMDYTSTVPMN</sequence>
<dbReference type="Proteomes" id="UP000887580">
    <property type="component" value="Unplaced"/>
</dbReference>
<evidence type="ECO:0000313" key="1">
    <source>
        <dbReference type="Proteomes" id="UP000887580"/>
    </source>
</evidence>